<dbReference type="CDD" id="cd07079">
    <property type="entry name" value="ALDH_F18-19_ProA-GPR"/>
    <property type="match status" value="1"/>
</dbReference>
<dbReference type="InterPro" id="IPR016161">
    <property type="entry name" value="Ald_DH/histidinol_DH"/>
</dbReference>
<dbReference type="SUPFAM" id="SSF53720">
    <property type="entry name" value="ALDH-like"/>
    <property type="match status" value="1"/>
</dbReference>
<dbReference type="PANTHER" id="PTHR11063">
    <property type="entry name" value="GLUTAMATE SEMIALDEHYDE DEHYDROGENASE"/>
    <property type="match status" value="1"/>
</dbReference>
<protein>
    <recommendedName>
        <fullName evidence="2">glutamate-5-semialdehyde dehydrogenase</fullName>
        <ecNumber evidence="2">1.2.1.41</ecNumber>
    </recommendedName>
    <alternativeName>
        <fullName evidence="11">Glutamate-5-semialdehyde dehydrogenase</fullName>
    </alternativeName>
    <alternativeName>
        <fullName evidence="10">Glutamyl-gamma-semialdehyde dehydrogenase</fullName>
    </alternativeName>
</protein>
<dbReference type="GO" id="GO:0055129">
    <property type="term" value="P:L-proline biosynthetic process"/>
    <property type="evidence" value="ECO:0007669"/>
    <property type="project" value="UniProtKB-UniPathway"/>
</dbReference>
<gene>
    <name evidence="13" type="ORF">CSUI_003497</name>
</gene>
<dbReference type="InterPro" id="IPR016163">
    <property type="entry name" value="Ald_DH_C"/>
</dbReference>
<dbReference type="GeneID" id="94426906"/>
<dbReference type="EMBL" id="MIGC01001570">
    <property type="protein sequence ID" value="PHJ22651.1"/>
    <property type="molecule type" value="Genomic_DNA"/>
</dbReference>
<keyword evidence="4" id="KW-0641">Proline biosynthesis</keyword>
<dbReference type="Gene3D" id="3.40.309.10">
    <property type="entry name" value="Aldehyde Dehydrogenase, Chain A, domain 2"/>
    <property type="match status" value="1"/>
</dbReference>
<evidence type="ECO:0000259" key="12">
    <source>
        <dbReference type="Pfam" id="PF00171"/>
    </source>
</evidence>
<sequence length="476" mass="50835">MKTEHAAPSNGTMPEISSVLQAAKKARQAAQKLQTTTLQERNAVLTGYRDGLLKFRGDIEAANAADIKAASAAVATGELSSSLFSRLECTGSKFESLLAGLDALVYQSDPLGFCDLARELADGLELFRVSCPIGVIAVIYEARPEAAVQIAGLAMKSGNALILKGGKEASASNRAIYEALKWGLNHAGMPESAIQLLEGREEVAELLSLDTLVDLVIPRGSKSLVQHVKRNTRIPVLGHADGLCSVYVDADADVPQAIHIVKDSKLQYMAACNAAESLLVHEACLTQFFPDLVAALGPLGVKFKVDSAAAACVPPDFARFVEPAKEEDFFLEWLAPVLAVKTVRNVDEAIAHINAHGSHHTDCIITKNPETADVFMKGVDSAGVYCNCSTRFADGFRYGFGAEVGVSTERVHARGPVGLDGLVTYKYRLYGQGQAVGDVADGKVVFTHKTLKGKNDGTGMDSIEDIADRYAQRLTK</sequence>
<feature type="domain" description="Aldehyde dehydrogenase" evidence="12">
    <location>
        <begin position="18"/>
        <end position="301"/>
    </location>
</feature>
<reference evidence="13 14" key="1">
    <citation type="journal article" date="2017" name="Int. J. Parasitol.">
        <title>The genome of the protozoan parasite Cystoisospora suis and a reverse vaccinology approach to identify vaccine candidates.</title>
        <authorList>
            <person name="Palmieri N."/>
            <person name="Shrestha A."/>
            <person name="Ruttkowski B."/>
            <person name="Beck T."/>
            <person name="Vogl C."/>
            <person name="Tomley F."/>
            <person name="Blake D.P."/>
            <person name="Joachim A."/>
        </authorList>
    </citation>
    <scope>NUCLEOTIDE SEQUENCE [LARGE SCALE GENOMIC DNA]</scope>
    <source>
        <strain evidence="13 14">Wien I</strain>
    </source>
</reference>
<feature type="domain" description="Aldehyde dehydrogenase" evidence="12">
    <location>
        <begin position="332"/>
        <end position="394"/>
    </location>
</feature>
<comment type="pathway">
    <text evidence="1">Amino-acid biosynthesis; L-proline biosynthesis; L-glutamate 5-semialdehyde from L-glutamate: step 2/2.</text>
</comment>
<dbReference type="Gene3D" id="3.40.605.10">
    <property type="entry name" value="Aldehyde Dehydrogenase, Chain A, domain 1"/>
    <property type="match status" value="1"/>
</dbReference>
<comment type="caution">
    <text evidence="13">The sequence shown here is derived from an EMBL/GenBank/DDBJ whole genome shotgun (WGS) entry which is preliminary data.</text>
</comment>
<dbReference type="Pfam" id="PF00171">
    <property type="entry name" value="Aldedh"/>
    <property type="match status" value="2"/>
</dbReference>
<dbReference type="InterPro" id="IPR000965">
    <property type="entry name" value="GPR_dom"/>
</dbReference>
<dbReference type="NCBIfam" id="NF001221">
    <property type="entry name" value="PRK00197.1"/>
    <property type="match status" value="1"/>
</dbReference>
<evidence type="ECO:0000256" key="2">
    <source>
        <dbReference type="ARBA" id="ARBA00013002"/>
    </source>
</evidence>
<dbReference type="InterPro" id="IPR020593">
    <property type="entry name" value="G-glutamylP_reductase_CS"/>
</dbReference>
<dbReference type="NCBIfam" id="TIGR00407">
    <property type="entry name" value="proA"/>
    <property type="match status" value="1"/>
</dbReference>
<dbReference type="AlphaFoldDB" id="A0A2C6KF77"/>
<dbReference type="FunFam" id="3.40.309.10:FF:000006">
    <property type="entry name" value="Gamma-glutamyl phosphate reductase"/>
    <property type="match status" value="1"/>
</dbReference>
<dbReference type="VEuPathDB" id="ToxoDB:CSUI_003497"/>
<organism evidence="13 14">
    <name type="scientific">Cystoisospora suis</name>
    <dbReference type="NCBI Taxonomy" id="483139"/>
    <lineage>
        <taxon>Eukaryota</taxon>
        <taxon>Sar</taxon>
        <taxon>Alveolata</taxon>
        <taxon>Apicomplexa</taxon>
        <taxon>Conoidasida</taxon>
        <taxon>Coccidia</taxon>
        <taxon>Eucoccidiorida</taxon>
        <taxon>Eimeriorina</taxon>
        <taxon>Sarcocystidae</taxon>
        <taxon>Cystoisospora</taxon>
    </lineage>
</organism>
<dbReference type="PANTHER" id="PTHR11063:SF8">
    <property type="entry name" value="DELTA-1-PYRROLINE-5-CARBOXYLATE SYNTHASE"/>
    <property type="match status" value="1"/>
</dbReference>
<evidence type="ECO:0000256" key="5">
    <source>
        <dbReference type="ARBA" id="ARBA00022857"/>
    </source>
</evidence>
<evidence type="ECO:0000313" key="14">
    <source>
        <dbReference type="Proteomes" id="UP000221165"/>
    </source>
</evidence>
<evidence type="ECO:0000313" key="13">
    <source>
        <dbReference type="EMBL" id="PHJ22651.1"/>
    </source>
</evidence>
<dbReference type="HAMAP" id="MF_00412">
    <property type="entry name" value="ProA"/>
    <property type="match status" value="1"/>
</dbReference>
<keyword evidence="14" id="KW-1185">Reference proteome</keyword>
<comment type="similarity">
    <text evidence="9">Belongs to the gamma-glutamyl phosphate reductase family.</text>
</comment>
<dbReference type="GO" id="GO:0004350">
    <property type="term" value="F:glutamate-5-semialdehyde dehydrogenase activity"/>
    <property type="evidence" value="ECO:0007669"/>
    <property type="project" value="UniProtKB-EC"/>
</dbReference>
<dbReference type="UniPathway" id="UPA00098">
    <property type="reaction ID" value="UER00360"/>
</dbReference>
<evidence type="ECO:0000256" key="10">
    <source>
        <dbReference type="ARBA" id="ARBA00075718"/>
    </source>
</evidence>
<evidence type="ECO:0000256" key="6">
    <source>
        <dbReference type="ARBA" id="ARBA00023002"/>
    </source>
</evidence>
<keyword evidence="5" id="KW-0521">NADP</keyword>
<dbReference type="OrthoDB" id="1934954at2759"/>
<keyword evidence="3" id="KW-0028">Amino-acid biosynthesis</keyword>
<proteinExistence type="inferred from homology"/>
<name>A0A2C6KF77_9APIC</name>
<keyword evidence="6" id="KW-0560">Oxidoreductase</keyword>
<dbReference type="InterPro" id="IPR015590">
    <property type="entry name" value="Aldehyde_DH_dom"/>
</dbReference>
<evidence type="ECO:0000256" key="4">
    <source>
        <dbReference type="ARBA" id="ARBA00022650"/>
    </source>
</evidence>
<evidence type="ECO:0000256" key="1">
    <source>
        <dbReference type="ARBA" id="ARBA00004985"/>
    </source>
</evidence>
<evidence type="ECO:0000256" key="7">
    <source>
        <dbReference type="ARBA" id="ARBA00049024"/>
    </source>
</evidence>
<dbReference type="InterPro" id="IPR016162">
    <property type="entry name" value="Ald_DH_N"/>
</dbReference>
<dbReference type="Proteomes" id="UP000221165">
    <property type="component" value="Unassembled WGS sequence"/>
</dbReference>
<comment type="catalytic activity">
    <reaction evidence="7">
        <text>L-glutamate 5-semialdehyde + phosphate + NADP(+) = L-glutamyl 5-phosphate + NADPH + H(+)</text>
        <dbReference type="Rhea" id="RHEA:19541"/>
        <dbReference type="ChEBI" id="CHEBI:15378"/>
        <dbReference type="ChEBI" id="CHEBI:43474"/>
        <dbReference type="ChEBI" id="CHEBI:57783"/>
        <dbReference type="ChEBI" id="CHEBI:58066"/>
        <dbReference type="ChEBI" id="CHEBI:58274"/>
        <dbReference type="ChEBI" id="CHEBI:58349"/>
        <dbReference type="EC" id="1.2.1.41"/>
    </reaction>
</comment>
<dbReference type="PROSITE" id="PS01223">
    <property type="entry name" value="PROA"/>
    <property type="match status" value="1"/>
</dbReference>
<dbReference type="RefSeq" id="XP_067924328.1">
    <property type="nucleotide sequence ID" value="XM_068063695.1"/>
</dbReference>
<dbReference type="EC" id="1.2.1.41" evidence="2"/>
<accession>A0A2C6KF77</accession>
<comment type="function">
    <text evidence="8">Catalyzes the NADPH dependent reduction of L-gamma-glutamyl 5-phosphate into L-glutamate 5-semialdehyde and phosphate. The product spontaneously undergoes cyclization to form 1-pyrroline-5-carboxylate.</text>
</comment>
<evidence type="ECO:0000256" key="3">
    <source>
        <dbReference type="ARBA" id="ARBA00022605"/>
    </source>
</evidence>
<evidence type="ECO:0000256" key="9">
    <source>
        <dbReference type="ARBA" id="ARBA00060997"/>
    </source>
</evidence>
<evidence type="ECO:0000256" key="8">
    <source>
        <dbReference type="ARBA" id="ARBA00059423"/>
    </source>
</evidence>
<evidence type="ECO:0000256" key="11">
    <source>
        <dbReference type="ARBA" id="ARBA00077451"/>
    </source>
</evidence>